<comment type="caution">
    <text evidence="3">The sequence shown here is derived from an EMBL/GenBank/DDBJ whole genome shotgun (WGS) entry which is preliminary data.</text>
</comment>
<proteinExistence type="predicted"/>
<evidence type="ECO:0000256" key="1">
    <source>
        <dbReference type="SAM" id="MobiDB-lite"/>
    </source>
</evidence>
<feature type="region of interest" description="Disordered" evidence="1">
    <location>
        <begin position="1"/>
        <end position="26"/>
    </location>
</feature>
<accession>A0ABW4KJA6</accession>
<keyword evidence="4" id="KW-1185">Reference proteome</keyword>
<dbReference type="EMBL" id="JBHUEO010000054">
    <property type="protein sequence ID" value="MFD1708007.1"/>
    <property type="molecule type" value="Genomic_DNA"/>
</dbReference>
<protein>
    <submittedName>
        <fullName evidence="3">Uncharacterized protein</fullName>
    </submittedName>
</protein>
<dbReference type="Proteomes" id="UP001597301">
    <property type="component" value="Unassembled WGS sequence"/>
</dbReference>
<gene>
    <name evidence="3" type="ORF">ACFSCZ_14880</name>
</gene>
<sequence>MKEKGYKQGYEVEEMEVPADLSDDAKAAFEEGYQEGLKKRQEEVTQEGFDAAFKKETYELPDTYDEGSKQEDWFKKGFESNTEAAPLREEAFQQGKAGKKMTIPEEWAENEAAAAMFERHYVKGKEERAERNRLLIMGGIAAAAVVVVVVWVLVRREK</sequence>
<name>A0ABW4KJA6_9BACI</name>
<keyword evidence="2" id="KW-0812">Transmembrane</keyword>
<keyword evidence="2" id="KW-1133">Transmembrane helix</keyword>
<evidence type="ECO:0000256" key="2">
    <source>
        <dbReference type="SAM" id="Phobius"/>
    </source>
</evidence>
<evidence type="ECO:0000313" key="3">
    <source>
        <dbReference type="EMBL" id="MFD1708007.1"/>
    </source>
</evidence>
<organism evidence="3 4">
    <name type="scientific">Siminovitchia sediminis</name>
    <dbReference type="NCBI Taxonomy" id="1274353"/>
    <lineage>
        <taxon>Bacteria</taxon>
        <taxon>Bacillati</taxon>
        <taxon>Bacillota</taxon>
        <taxon>Bacilli</taxon>
        <taxon>Bacillales</taxon>
        <taxon>Bacillaceae</taxon>
        <taxon>Siminovitchia</taxon>
    </lineage>
</organism>
<reference evidence="4" key="1">
    <citation type="journal article" date="2019" name="Int. J. Syst. Evol. Microbiol.">
        <title>The Global Catalogue of Microorganisms (GCM) 10K type strain sequencing project: providing services to taxonomists for standard genome sequencing and annotation.</title>
        <authorList>
            <consortium name="The Broad Institute Genomics Platform"/>
            <consortium name="The Broad Institute Genome Sequencing Center for Infectious Disease"/>
            <person name="Wu L."/>
            <person name="Ma J."/>
        </authorList>
    </citation>
    <scope>NUCLEOTIDE SEQUENCE [LARGE SCALE GENOMIC DNA]</scope>
    <source>
        <strain evidence="4">CGMCC 1.12295</strain>
    </source>
</reference>
<evidence type="ECO:0000313" key="4">
    <source>
        <dbReference type="Proteomes" id="UP001597301"/>
    </source>
</evidence>
<keyword evidence="2" id="KW-0472">Membrane</keyword>
<feature type="transmembrane region" description="Helical" evidence="2">
    <location>
        <begin position="134"/>
        <end position="154"/>
    </location>
</feature>